<name>A0A8I0HNN4_9CORY</name>
<keyword evidence="2" id="KW-0812">Transmembrane</keyword>
<feature type="compositionally biased region" description="Acidic residues" evidence="1">
    <location>
        <begin position="148"/>
        <end position="158"/>
    </location>
</feature>
<dbReference type="InterPro" id="IPR053779">
    <property type="entry name" value="GlpR"/>
</dbReference>
<dbReference type="RefSeq" id="WP_191733984.1">
    <property type="nucleotide sequence ID" value="NZ_JACSPR010000007.1"/>
</dbReference>
<proteinExistence type="predicted"/>
<dbReference type="AlphaFoldDB" id="A0A8I0HNN4"/>
<reference evidence="3 4" key="1">
    <citation type="submission" date="2020-08" db="EMBL/GenBank/DDBJ databases">
        <title>A Genomic Blueprint of the Chicken Gut Microbiome.</title>
        <authorList>
            <person name="Gilroy R."/>
            <person name="Ravi A."/>
            <person name="Getino M."/>
            <person name="Pursley I."/>
            <person name="Horton D.L."/>
            <person name="Alikhan N.-F."/>
            <person name="Baker D."/>
            <person name="Gharbi K."/>
            <person name="Hall N."/>
            <person name="Watson M."/>
            <person name="Adriaenssens E.M."/>
            <person name="Foster-Nyarko E."/>
            <person name="Jarju S."/>
            <person name="Secka A."/>
            <person name="Antonio M."/>
            <person name="Oren A."/>
            <person name="Chaudhuri R."/>
            <person name="La Ragione R.M."/>
            <person name="Hildebrand F."/>
            <person name="Pallen M.J."/>
        </authorList>
    </citation>
    <scope>NUCLEOTIDE SEQUENCE [LARGE SCALE GENOMIC DNA]</scope>
    <source>
        <strain evidence="3 4">Sa1YVA5</strain>
    </source>
</reference>
<keyword evidence="2" id="KW-0472">Membrane</keyword>
<keyword evidence="2" id="KW-1133">Transmembrane helix</keyword>
<dbReference type="Proteomes" id="UP000650224">
    <property type="component" value="Unassembled WGS sequence"/>
</dbReference>
<feature type="compositionally biased region" description="Acidic residues" evidence="1">
    <location>
        <begin position="208"/>
        <end position="217"/>
    </location>
</feature>
<feature type="region of interest" description="Disordered" evidence="1">
    <location>
        <begin position="47"/>
        <end position="158"/>
    </location>
</feature>
<evidence type="ECO:0000313" key="4">
    <source>
        <dbReference type="Proteomes" id="UP000650224"/>
    </source>
</evidence>
<evidence type="ECO:0000313" key="3">
    <source>
        <dbReference type="EMBL" id="MBD8030732.1"/>
    </source>
</evidence>
<gene>
    <name evidence="3" type="ORF">H9627_10450</name>
</gene>
<protein>
    <submittedName>
        <fullName evidence="3">DUF3054 domain-containing protein</fullName>
    </submittedName>
</protein>
<feature type="region of interest" description="Disordered" evidence="1">
    <location>
        <begin position="361"/>
        <end position="387"/>
    </location>
</feature>
<feature type="transmembrane region" description="Helical" evidence="2">
    <location>
        <begin position="293"/>
        <end position="313"/>
    </location>
</feature>
<feature type="compositionally biased region" description="Acidic residues" evidence="1">
    <location>
        <begin position="92"/>
        <end position="102"/>
    </location>
</feature>
<organism evidence="3 4">
    <name type="scientific">Corynebacterium gallinarum</name>
    <dbReference type="NCBI Taxonomy" id="2762214"/>
    <lineage>
        <taxon>Bacteria</taxon>
        <taxon>Bacillati</taxon>
        <taxon>Actinomycetota</taxon>
        <taxon>Actinomycetes</taxon>
        <taxon>Mycobacteriales</taxon>
        <taxon>Corynebacteriaceae</taxon>
        <taxon>Corynebacterium</taxon>
    </lineage>
</organism>
<feature type="compositionally biased region" description="Low complexity" evidence="1">
    <location>
        <begin position="131"/>
        <end position="147"/>
    </location>
</feature>
<dbReference type="EMBL" id="JACSPR010000007">
    <property type="protein sequence ID" value="MBD8030732.1"/>
    <property type="molecule type" value="Genomic_DNA"/>
</dbReference>
<dbReference type="NCBIfam" id="NF045516">
    <property type="entry name" value="GlpR"/>
    <property type="match status" value="1"/>
</dbReference>
<feature type="transmembrane region" description="Helical" evidence="2">
    <location>
        <begin position="6"/>
        <end position="23"/>
    </location>
</feature>
<keyword evidence="4" id="KW-1185">Reference proteome</keyword>
<feature type="region of interest" description="Disordered" evidence="1">
    <location>
        <begin position="204"/>
        <end position="234"/>
    </location>
</feature>
<evidence type="ECO:0000256" key="1">
    <source>
        <dbReference type="SAM" id="MobiDB-lite"/>
    </source>
</evidence>
<accession>A0A8I0HNN4</accession>
<feature type="compositionally biased region" description="Basic and acidic residues" evidence="1">
    <location>
        <begin position="103"/>
        <end position="118"/>
    </location>
</feature>
<feature type="transmembrane region" description="Helical" evidence="2">
    <location>
        <begin position="270"/>
        <end position="287"/>
    </location>
</feature>
<feature type="compositionally biased region" description="Acidic residues" evidence="1">
    <location>
        <begin position="61"/>
        <end position="79"/>
    </location>
</feature>
<comment type="caution">
    <text evidence="3">The sequence shown here is derived from an EMBL/GenBank/DDBJ whole genome shotgun (WGS) entry which is preliminary data.</text>
</comment>
<evidence type="ECO:0000256" key="2">
    <source>
        <dbReference type="SAM" id="Phobius"/>
    </source>
</evidence>
<sequence length="387" mass="43121">MSNFLLIGLIVVVWLVVLAPLLLRSQKPIRKAGEAFDDTRVILEGGSSVPMRRRPRLGGDTGEDDSATDREDEEYELEDSPSIFRHRREDVREDDDREDRDDRDDRNDDDRAVDDDTHTGAGSTALSTVIAEADTANAVTADAAEPVAEVDTDEDTTDSPDVEVIAEWNAEDHYALDDSYTAPIDLMHHEERVRAIADYRAARAAGDPVEDTDDETTGEPVGSRGPEDEAGELTQADMEFAARRRGRGYYDPQADREFAHNQHIRRQRTLLGLGVAVVVTLILGFVLGGGVWALPAIAVAMTALYLVALRRQVRAENELRARRIRHLRRSRMGVRSSGELPPRLRRPGAVVLELDDESPDFEGLDTTYLPVEDHDDGYRTGRTRRVS</sequence>